<name>A0A1E3QHH6_9ASCO</name>
<feature type="domain" description="Phosphatidic acid phosphatase type 2/haloperoxidase" evidence="7">
    <location>
        <begin position="50"/>
        <end position="181"/>
    </location>
</feature>
<feature type="transmembrane region" description="Helical" evidence="6">
    <location>
        <begin position="21"/>
        <end position="46"/>
    </location>
</feature>
<organism evidence="8 9">
    <name type="scientific">Babjeviella inositovora NRRL Y-12698</name>
    <dbReference type="NCBI Taxonomy" id="984486"/>
    <lineage>
        <taxon>Eukaryota</taxon>
        <taxon>Fungi</taxon>
        <taxon>Dikarya</taxon>
        <taxon>Ascomycota</taxon>
        <taxon>Saccharomycotina</taxon>
        <taxon>Pichiomycetes</taxon>
        <taxon>Serinales incertae sedis</taxon>
        <taxon>Babjeviella</taxon>
    </lineage>
</organism>
<dbReference type="UniPathway" id="UPA00378"/>
<keyword evidence="9" id="KW-1185">Reference proteome</keyword>
<evidence type="ECO:0000256" key="4">
    <source>
        <dbReference type="ARBA" id="ARBA00022989"/>
    </source>
</evidence>
<protein>
    <recommendedName>
        <fullName evidence="6">Dolichyldiphosphatase</fullName>
        <ecNumber evidence="6">3.6.1.43</ecNumber>
    </recommendedName>
</protein>
<reference evidence="9" key="1">
    <citation type="submission" date="2016-05" db="EMBL/GenBank/DDBJ databases">
        <title>Comparative genomics of biotechnologically important yeasts.</title>
        <authorList>
            <consortium name="DOE Joint Genome Institute"/>
            <person name="Riley R."/>
            <person name="Haridas S."/>
            <person name="Wolfe K.H."/>
            <person name="Lopes M.R."/>
            <person name="Hittinger C.T."/>
            <person name="Goker M."/>
            <person name="Salamov A."/>
            <person name="Wisecaver J."/>
            <person name="Long T.M."/>
            <person name="Aerts A.L."/>
            <person name="Barry K."/>
            <person name="Choi C."/>
            <person name="Clum A."/>
            <person name="Coughlan A.Y."/>
            <person name="Deshpande S."/>
            <person name="Douglass A.P."/>
            <person name="Hanson S.J."/>
            <person name="Klenk H.-P."/>
            <person name="Labutti K."/>
            <person name="Lapidus A."/>
            <person name="Lindquist E."/>
            <person name="Lipzen A."/>
            <person name="Meier-Kolthoff J.P."/>
            <person name="Ohm R.A."/>
            <person name="Otillar R.P."/>
            <person name="Pangilinan J."/>
            <person name="Peng Y."/>
            <person name="Rokas A."/>
            <person name="Rosa C.A."/>
            <person name="Scheuner C."/>
            <person name="Sibirny A.A."/>
            <person name="Slot J.C."/>
            <person name="Stielow J.B."/>
            <person name="Sun H."/>
            <person name="Kurtzman C.P."/>
            <person name="Blackwell M."/>
            <person name="Grigoriev I.V."/>
            <person name="Jeffries T.W."/>
        </authorList>
    </citation>
    <scope>NUCLEOTIDE SEQUENCE [LARGE SCALE GENOMIC DNA]</scope>
    <source>
        <strain evidence="9">NRRL Y-12698</strain>
    </source>
</reference>
<dbReference type="InterPro" id="IPR000326">
    <property type="entry name" value="PAP2/HPO"/>
</dbReference>
<dbReference type="Proteomes" id="UP000094336">
    <property type="component" value="Unassembled WGS sequence"/>
</dbReference>
<evidence type="ECO:0000256" key="1">
    <source>
        <dbReference type="ARBA" id="ARBA00004141"/>
    </source>
</evidence>
<dbReference type="PANTHER" id="PTHR11247">
    <property type="entry name" value="PALMITOYL-PROTEIN THIOESTERASE/DOLICHYLDIPHOSPHATASE 1"/>
    <property type="match status" value="1"/>
</dbReference>
<proteinExistence type="inferred from homology"/>
<dbReference type="GeneID" id="30148006"/>
<dbReference type="RefSeq" id="XP_018982469.1">
    <property type="nucleotide sequence ID" value="XM_019130153.1"/>
</dbReference>
<dbReference type="STRING" id="984486.A0A1E3QHH6"/>
<dbReference type="SUPFAM" id="SSF48317">
    <property type="entry name" value="Acid phosphatase/Vanadium-dependent haloperoxidase"/>
    <property type="match status" value="1"/>
</dbReference>
<dbReference type="OrthoDB" id="302705at2759"/>
<comment type="function">
    <text evidence="6">Required for efficient N-glycosylation. Necessary for maintaining optimal levels of dolichol-linked oligosaccharides. Hydrolyzes dolichyl pyrophosphate at a very high rate and dolichyl monophosphate at a much lower rate. Does not act on phosphatidate.</text>
</comment>
<keyword evidence="4 6" id="KW-1133">Transmembrane helix</keyword>
<dbReference type="GO" id="GO:0005789">
    <property type="term" value="C:endoplasmic reticulum membrane"/>
    <property type="evidence" value="ECO:0007669"/>
    <property type="project" value="UniProtKB-SubCell"/>
</dbReference>
<dbReference type="AlphaFoldDB" id="A0A1E3QHH6"/>
<comment type="catalytic activity">
    <reaction evidence="6">
        <text>a di-trans,poly-cis-dolichyl diphosphate + H2O = a di-trans,poly-cis-dolichyl phosphate + phosphate + H(+)</text>
        <dbReference type="Rhea" id="RHEA:14385"/>
        <dbReference type="Rhea" id="RHEA-COMP:19498"/>
        <dbReference type="Rhea" id="RHEA-COMP:19506"/>
        <dbReference type="ChEBI" id="CHEBI:15377"/>
        <dbReference type="ChEBI" id="CHEBI:15378"/>
        <dbReference type="ChEBI" id="CHEBI:43474"/>
        <dbReference type="ChEBI" id="CHEBI:57497"/>
        <dbReference type="ChEBI" id="CHEBI:57683"/>
        <dbReference type="EC" id="3.6.1.43"/>
    </reaction>
</comment>
<dbReference type="EC" id="3.6.1.43" evidence="6"/>
<accession>A0A1E3QHH6</accession>
<dbReference type="InterPro" id="IPR036938">
    <property type="entry name" value="PAP2/HPO_sf"/>
</dbReference>
<feature type="transmembrane region" description="Helical" evidence="6">
    <location>
        <begin position="166"/>
        <end position="187"/>
    </location>
</feature>
<keyword evidence="2 6" id="KW-0812">Transmembrane</keyword>
<dbReference type="PANTHER" id="PTHR11247:SF1">
    <property type="entry name" value="DOLICHYLDIPHOSPHATASE 1"/>
    <property type="match status" value="1"/>
</dbReference>
<evidence type="ECO:0000259" key="7">
    <source>
        <dbReference type="SMART" id="SM00014"/>
    </source>
</evidence>
<feature type="transmembrane region" description="Helical" evidence="6">
    <location>
        <begin position="139"/>
        <end position="160"/>
    </location>
</feature>
<comment type="pathway">
    <text evidence="6">Protein modification; protein glycosylation.</text>
</comment>
<evidence type="ECO:0000256" key="6">
    <source>
        <dbReference type="RuleBase" id="RU367078"/>
    </source>
</evidence>
<dbReference type="InterPro" id="IPR039667">
    <property type="entry name" value="Dolichyldiphosphatase_PAP2"/>
</dbReference>
<evidence type="ECO:0000313" key="9">
    <source>
        <dbReference type="Proteomes" id="UP000094336"/>
    </source>
</evidence>
<dbReference type="GO" id="GO:0006487">
    <property type="term" value="P:protein N-linked glycosylation"/>
    <property type="evidence" value="ECO:0007669"/>
    <property type="project" value="UniProtKB-UniRule"/>
</dbReference>
<keyword evidence="3 6" id="KW-0378">Hydrolase</keyword>
<dbReference type="Gene3D" id="1.20.144.10">
    <property type="entry name" value="Phosphatidic acid phosphatase type 2/haloperoxidase"/>
    <property type="match status" value="1"/>
</dbReference>
<dbReference type="SMART" id="SM00014">
    <property type="entry name" value="acidPPc"/>
    <property type="match status" value="1"/>
</dbReference>
<comment type="subcellular location">
    <subcellularLocation>
        <location evidence="6">Endoplasmic reticulum membrane</location>
        <topology evidence="6">Multi-pass membrane protein</topology>
    </subcellularLocation>
    <subcellularLocation>
        <location evidence="1">Membrane</location>
        <topology evidence="1">Multi-pass membrane protein</topology>
    </subcellularLocation>
</comment>
<keyword evidence="6" id="KW-0256">Endoplasmic reticulum</keyword>
<dbReference type="GO" id="GO:0047874">
    <property type="term" value="F:dolichyldiphosphatase activity"/>
    <property type="evidence" value="ECO:0007669"/>
    <property type="project" value="UniProtKB-UniRule"/>
</dbReference>
<evidence type="ECO:0000256" key="2">
    <source>
        <dbReference type="ARBA" id="ARBA00022692"/>
    </source>
</evidence>
<dbReference type="CDD" id="cd03382">
    <property type="entry name" value="PAP2_dolichyldiphosphatase"/>
    <property type="match status" value="1"/>
</dbReference>
<dbReference type="EMBL" id="KV454443">
    <property type="protein sequence ID" value="ODQ77141.1"/>
    <property type="molecule type" value="Genomic_DNA"/>
</dbReference>
<dbReference type="Pfam" id="PF01569">
    <property type="entry name" value="PAP2"/>
    <property type="match status" value="1"/>
</dbReference>
<comment type="similarity">
    <text evidence="6">Belongs to the dolichyldiphosphatase family.</text>
</comment>
<sequence length="239" mass="27331">MSDYNPIAFDHTHVLYDPNDILGLVSVFFTLLPIFVMVFYLSWFLLTREIQPVVIVGGHIINELFNHVLKKVFRQPRPAFHENFGKGRIDANAPPQTIFNSLSYGMPSAHSQFMGYFMIFWALTICYQWKGLNTHKKVAGCLTLFGTTVGVVSSRVYLWYHTVEQVAVGVSVGACVGAVYFIIACLARQYGLVGWVLNWPVVKYFYVKDSFYLAPLSFEDEYRDMMLRVAKSGPQKKRN</sequence>
<evidence type="ECO:0000313" key="8">
    <source>
        <dbReference type="EMBL" id="ODQ77141.1"/>
    </source>
</evidence>
<gene>
    <name evidence="8" type="ORF">BABINDRAFT_163868</name>
</gene>
<evidence type="ECO:0000256" key="5">
    <source>
        <dbReference type="ARBA" id="ARBA00023136"/>
    </source>
</evidence>
<keyword evidence="5 6" id="KW-0472">Membrane</keyword>
<feature type="transmembrane region" description="Helical" evidence="6">
    <location>
        <begin position="109"/>
        <end position="127"/>
    </location>
</feature>
<evidence type="ECO:0000256" key="3">
    <source>
        <dbReference type="ARBA" id="ARBA00022801"/>
    </source>
</evidence>
<dbReference type="GO" id="GO:0008610">
    <property type="term" value="P:lipid biosynthetic process"/>
    <property type="evidence" value="ECO:0007669"/>
    <property type="project" value="EnsemblFungi"/>
</dbReference>